<evidence type="ECO:0000313" key="4">
    <source>
        <dbReference type="Proteomes" id="UP000265614"/>
    </source>
</evidence>
<dbReference type="InterPro" id="IPR029046">
    <property type="entry name" value="LolA/LolB/LppX"/>
</dbReference>
<dbReference type="Proteomes" id="UP000265614">
    <property type="component" value="Unassembled WGS sequence"/>
</dbReference>
<organism evidence="3 4">
    <name type="scientific">Vallicoccus soli</name>
    <dbReference type="NCBI Taxonomy" id="2339232"/>
    <lineage>
        <taxon>Bacteria</taxon>
        <taxon>Bacillati</taxon>
        <taxon>Actinomycetota</taxon>
        <taxon>Actinomycetes</taxon>
        <taxon>Motilibacterales</taxon>
        <taxon>Vallicoccaceae</taxon>
        <taxon>Vallicoccus</taxon>
    </lineage>
</organism>
<dbReference type="InterPro" id="IPR006311">
    <property type="entry name" value="TAT_signal"/>
</dbReference>
<sequence length="357" mass="36606">MSRTPSRRWAVPAVVAAAVAGAAGAGALPAGAVDLPDLSPADVLVLAQGADVEALSGEVFVEADLGLPELPGGGGGAADPTALLTGDTRLRLWVDGPERQRLQVLRGFSQLDVAHDGATVWTYDSDEDAYRAAELPDRGGDGPRAGERAYEPPAQALTPQELADRALAAVEPSTRVTVGEDLEVAGREAYELRLAPRTDGTLVGQVAVAVDAETGLALRVSVTARGASEPALRVGFTSLDLDRPAAERFRLDPPDGVRVGELAPAPRTADPAPAPRGVPGAGAPRVDVTGEGWAAVLEVDARGALDALDPRQVDALTRRVEGGRVLESDLLGVLLTDDGRVLAGAVPTAALVEAAAR</sequence>
<dbReference type="SUPFAM" id="SSF89392">
    <property type="entry name" value="Prokaryotic lipoproteins and lipoprotein localization factors"/>
    <property type="match status" value="1"/>
</dbReference>
<proteinExistence type="predicted"/>
<accession>A0A3A3YXB0</accession>
<feature type="signal peptide" evidence="2">
    <location>
        <begin position="1"/>
        <end position="32"/>
    </location>
</feature>
<dbReference type="InterPro" id="IPR052944">
    <property type="entry name" value="Sporulation_related"/>
</dbReference>
<dbReference type="EMBL" id="QZEZ01000003">
    <property type="protein sequence ID" value="RJK96309.1"/>
    <property type="molecule type" value="Genomic_DNA"/>
</dbReference>
<dbReference type="RefSeq" id="WP_119950040.1">
    <property type="nucleotide sequence ID" value="NZ_QZEZ01000003.1"/>
</dbReference>
<protein>
    <submittedName>
        <fullName evidence="3">DUF2092 domain-containing protein</fullName>
    </submittedName>
</protein>
<comment type="caution">
    <text evidence="3">The sequence shown here is derived from an EMBL/GenBank/DDBJ whole genome shotgun (WGS) entry which is preliminary data.</text>
</comment>
<feature type="chain" id="PRO_5017450071" evidence="2">
    <location>
        <begin position="33"/>
        <end position="357"/>
    </location>
</feature>
<name>A0A3A3YXB0_9ACTN</name>
<keyword evidence="2" id="KW-0732">Signal</keyword>
<feature type="compositionally biased region" description="Low complexity" evidence="1">
    <location>
        <begin position="263"/>
        <end position="285"/>
    </location>
</feature>
<feature type="region of interest" description="Disordered" evidence="1">
    <location>
        <begin position="250"/>
        <end position="285"/>
    </location>
</feature>
<reference evidence="3 4" key="1">
    <citation type="submission" date="2018-09" db="EMBL/GenBank/DDBJ databases">
        <title>YIM 75000 draft genome.</title>
        <authorList>
            <person name="Tang S."/>
            <person name="Feng Y."/>
        </authorList>
    </citation>
    <scope>NUCLEOTIDE SEQUENCE [LARGE SCALE GENOMIC DNA]</scope>
    <source>
        <strain evidence="3 4">YIM 75000</strain>
    </source>
</reference>
<evidence type="ECO:0000313" key="3">
    <source>
        <dbReference type="EMBL" id="RJK96309.1"/>
    </source>
</evidence>
<gene>
    <name evidence="3" type="ORF">D5H78_08640</name>
</gene>
<dbReference type="PANTHER" id="PTHR37507:SF2">
    <property type="entry name" value="SPORULATION PROTEIN YDCC"/>
    <property type="match status" value="1"/>
</dbReference>
<evidence type="ECO:0000256" key="2">
    <source>
        <dbReference type="SAM" id="SignalP"/>
    </source>
</evidence>
<dbReference type="OrthoDB" id="4822274at2"/>
<dbReference type="PROSITE" id="PS51318">
    <property type="entry name" value="TAT"/>
    <property type="match status" value="1"/>
</dbReference>
<dbReference type="PANTHER" id="PTHR37507">
    <property type="entry name" value="SPORULATION PROTEIN YDCC"/>
    <property type="match status" value="1"/>
</dbReference>
<keyword evidence="4" id="KW-1185">Reference proteome</keyword>
<dbReference type="AlphaFoldDB" id="A0A3A3YXB0"/>
<evidence type="ECO:0000256" key="1">
    <source>
        <dbReference type="SAM" id="MobiDB-lite"/>
    </source>
</evidence>
<dbReference type="Gene3D" id="2.50.20.10">
    <property type="entry name" value="Lipoprotein localisation LolA/LolB/LppX"/>
    <property type="match status" value="1"/>
</dbReference>